<keyword evidence="4" id="KW-1185">Reference proteome</keyword>
<dbReference type="SMART" id="SM00463">
    <property type="entry name" value="SMR"/>
    <property type="match status" value="1"/>
</dbReference>
<keyword evidence="3" id="KW-0255">Endonuclease</keyword>
<dbReference type="GO" id="GO:0004520">
    <property type="term" value="F:DNA endonuclease activity"/>
    <property type="evidence" value="ECO:0007669"/>
    <property type="project" value="TreeGrafter"/>
</dbReference>
<evidence type="ECO:0000313" key="3">
    <source>
        <dbReference type="EMBL" id="MCX2523354.1"/>
    </source>
</evidence>
<evidence type="ECO:0000256" key="1">
    <source>
        <dbReference type="SAM" id="MobiDB-lite"/>
    </source>
</evidence>
<dbReference type="InterPro" id="IPR036063">
    <property type="entry name" value="Smr_dom_sf"/>
</dbReference>
<dbReference type="InterPro" id="IPR047688">
    <property type="entry name" value="Endonuc_SmrA"/>
</dbReference>
<feature type="region of interest" description="Disordered" evidence="1">
    <location>
        <begin position="169"/>
        <end position="196"/>
    </location>
</feature>
<dbReference type="PANTHER" id="PTHR35562:SF2">
    <property type="entry name" value="DNA ENDONUCLEASE SMRA-RELATED"/>
    <property type="match status" value="1"/>
</dbReference>
<dbReference type="Gene3D" id="3.30.1370.110">
    <property type="match status" value="1"/>
</dbReference>
<dbReference type="PROSITE" id="PS50828">
    <property type="entry name" value="SMR"/>
    <property type="match status" value="1"/>
</dbReference>
<dbReference type="InterPro" id="IPR002625">
    <property type="entry name" value="Smr_dom"/>
</dbReference>
<feature type="region of interest" description="Disordered" evidence="1">
    <location>
        <begin position="24"/>
        <end position="46"/>
    </location>
</feature>
<dbReference type="EMBL" id="JAPIVE010000001">
    <property type="protein sequence ID" value="MCX2523354.1"/>
    <property type="molecule type" value="Genomic_DNA"/>
</dbReference>
<evidence type="ECO:0000259" key="2">
    <source>
        <dbReference type="PROSITE" id="PS50828"/>
    </source>
</evidence>
<keyword evidence="3" id="KW-0378">Hydrolase</keyword>
<dbReference type="AlphaFoldDB" id="A0AA42CTL5"/>
<dbReference type="Pfam" id="PF01713">
    <property type="entry name" value="Smr"/>
    <property type="match status" value="1"/>
</dbReference>
<gene>
    <name evidence="3" type="primary">smrA</name>
    <name evidence="3" type="ORF">OQ287_03805</name>
</gene>
<sequence length="196" mass="22482">MDDNDDQVLFSKEMAGVIPLKPRDRVVPIKPPGPPTEAQLARRESAQRAEQTSNFLSDEFVELLPANDPVEYRRDGIQTGVIDKLRQGRYHVDARINITRRSLEECRREVFAFIREAFDHELRTLLIIHGRGRDDASHANIVRSYVVKWLQQFEEVQAFASAQTHQGGVGATTVALRKSPRASHRNRELHQRRRAP</sequence>
<proteinExistence type="predicted"/>
<dbReference type="Proteomes" id="UP001165678">
    <property type="component" value="Unassembled WGS sequence"/>
</dbReference>
<protein>
    <submittedName>
        <fullName evidence="3">DNA endonuclease SmrA</fullName>
    </submittedName>
</protein>
<name>A0AA42CTL5_9GAMM</name>
<feature type="domain" description="Smr" evidence="2">
    <location>
        <begin position="102"/>
        <end position="177"/>
    </location>
</feature>
<comment type="caution">
    <text evidence="3">The sequence shown here is derived from an EMBL/GenBank/DDBJ whole genome shotgun (WGS) entry which is preliminary data.</text>
</comment>
<dbReference type="PANTHER" id="PTHR35562">
    <property type="entry name" value="DNA ENDONUCLEASE SMRA-RELATED"/>
    <property type="match status" value="1"/>
</dbReference>
<dbReference type="RefSeq" id="WP_250936733.1">
    <property type="nucleotide sequence ID" value="NZ_JAMLJK010000001.1"/>
</dbReference>
<organism evidence="3 4">
    <name type="scientific">Larsenimonas rhizosphaerae</name>
    <dbReference type="NCBI Taxonomy" id="2944682"/>
    <lineage>
        <taxon>Bacteria</taxon>
        <taxon>Pseudomonadati</taxon>
        <taxon>Pseudomonadota</taxon>
        <taxon>Gammaproteobacteria</taxon>
        <taxon>Oceanospirillales</taxon>
        <taxon>Halomonadaceae</taxon>
        <taxon>Larsenimonas</taxon>
    </lineage>
</organism>
<accession>A0AA42CTL5</accession>
<dbReference type="NCBIfam" id="NF033154">
    <property type="entry name" value="endonuc_SmrA"/>
    <property type="match status" value="1"/>
</dbReference>
<keyword evidence="3" id="KW-0540">Nuclease</keyword>
<evidence type="ECO:0000313" key="4">
    <source>
        <dbReference type="Proteomes" id="UP001165678"/>
    </source>
</evidence>
<dbReference type="SUPFAM" id="SSF160443">
    <property type="entry name" value="SMR domain-like"/>
    <property type="match status" value="1"/>
</dbReference>
<reference evidence="3" key="1">
    <citation type="submission" date="2022-11" db="EMBL/GenBank/DDBJ databases">
        <title>Larsenimonas rhizosphaerae sp. nov., isolated from a tidal mudflat.</title>
        <authorList>
            <person name="Lee S.D."/>
            <person name="Kim I.S."/>
        </authorList>
    </citation>
    <scope>NUCLEOTIDE SEQUENCE</scope>
    <source>
        <strain evidence="3">GH2-1</strain>
    </source>
</reference>